<dbReference type="Proteomes" id="UP000708148">
    <property type="component" value="Unassembled WGS sequence"/>
</dbReference>
<keyword evidence="7 9" id="KW-0472">Membrane</keyword>
<evidence type="ECO:0000256" key="7">
    <source>
        <dbReference type="ARBA" id="ARBA00023136"/>
    </source>
</evidence>
<dbReference type="InterPro" id="IPR045266">
    <property type="entry name" value="DOH_DOMON"/>
</dbReference>
<gene>
    <name evidence="12" type="ORF">OSTQU699_LOCUS1706</name>
</gene>
<dbReference type="AlphaFoldDB" id="A0A8S1INP0"/>
<feature type="compositionally biased region" description="Acidic residues" evidence="8">
    <location>
        <begin position="104"/>
        <end position="116"/>
    </location>
</feature>
<evidence type="ECO:0000313" key="13">
    <source>
        <dbReference type="Proteomes" id="UP000708148"/>
    </source>
</evidence>
<dbReference type="PROSITE" id="PS50939">
    <property type="entry name" value="CYTOCHROME_B561"/>
    <property type="match status" value="1"/>
</dbReference>
<dbReference type="InterPro" id="IPR006593">
    <property type="entry name" value="Cyt_b561/ferric_Rdtase_TM"/>
</dbReference>
<dbReference type="CDD" id="cd08760">
    <property type="entry name" value="Cyt_b561_FRRS1_like"/>
    <property type="match status" value="1"/>
</dbReference>
<name>A0A8S1INP0_9CHLO</name>
<feature type="compositionally biased region" description="Polar residues" evidence="8">
    <location>
        <begin position="506"/>
        <end position="516"/>
    </location>
</feature>
<dbReference type="PROSITE" id="PS50836">
    <property type="entry name" value="DOMON"/>
    <property type="match status" value="1"/>
</dbReference>
<organism evidence="12 13">
    <name type="scientific">Ostreobium quekettii</name>
    <dbReference type="NCBI Taxonomy" id="121088"/>
    <lineage>
        <taxon>Eukaryota</taxon>
        <taxon>Viridiplantae</taxon>
        <taxon>Chlorophyta</taxon>
        <taxon>core chlorophytes</taxon>
        <taxon>Ulvophyceae</taxon>
        <taxon>TCBD clade</taxon>
        <taxon>Bryopsidales</taxon>
        <taxon>Ostreobineae</taxon>
        <taxon>Ostreobiaceae</taxon>
        <taxon>Ostreobium</taxon>
    </lineage>
</organism>
<feature type="transmembrane region" description="Helical" evidence="9">
    <location>
        <begin position="363"/>
        <end position="383"/>
    </location>
</feature>
<feature type="transmembrane region" description="Helical" evidence="9">
    <location>
        <begin position="426"/>
        <end position="451"/>
    </location>
</feature>
<evidence type="ECO:0000259" key="11">
    <source>
        <dbReference type="PROSITE" id="PS50939"/>
    </source>
</evidence>
<protein>
    <recommendedName>
        <fullName evidence="14">DOMON domain-containing protein</fullName>
    </recommendedName>
</protein>
<feature type="transmembrane region" description="Helical" evidence="9">
    <location>
        <begin position="322"/>
        <end position="342"/>
    </location>
</feature>
<feature type="compositionally biased region" description="Low complexity" evidence="8">
    <location>
        <begin position="137"/>
        <end position="147"/>
    </location>
</feature>
<dbReference type="PANTHER" id="PTHR23130:SF171">
    <property type="entry name" value="OS01G0895300 PROTEIN"/>
    <property type="match status" value="1"/>
</dbReference>
<evidence type="ECO:0000256" key="2">
    <source>
        <dbReference type="ARBA" id="ARBA00022448"/>
    </source>
</evidence>
<sequence length="526" mass="55073">MFALVERTISGDPQARTISPADEDTSIEIGDVAGSEIDGITTISFTWTVSAGNIPVDLSSGAIALNAAFGGSDALVRHEFTDRIGFSVDFLSGSDGGESLPAADGDEPSSPADEDTTAGTGAGTGGNAQVDGDDDAMSAASSSCPSSELPGYSCVISVPGLDRMRLHYISGPTTGNDAIPTLTASEIRFAVEGATSGWVGIGFAEQSGAMAPSDCVVGWVEDGVPDVRPYRVMSRSISPGDEDTSIIITDVAASEVDGNTTIAFTWNVASGNVPVDPSSGIVLMNAALGGSDGLVQHGPGERSSFLLSGVGVNNDITRYYKAHGALMIIAWLLCIPAGILCAHHKWCLKGIGTKGLWFQIHRGLQVVGIMATIAAFGIAVNKFECCKTEDGDRHKPLGATVFAMSLMNVVLGLFRPGTEAPRRWMFNYAHYFFGYGSFVLAIPTVFLGIFAYDDLTTEGVSTWVVLAVVALAGLGGLYVCMEVVRWFMGGDDTRKPTPSTVQLTMPVTSNQPQPQEVNGDKWKGAV</sequence>
<dbReference type="Pfam" id="PF03351">
    <property type="entry name" value="DOMON"/>
    <property type="match status" value="1"/>
</dbReference>
<dbReference type="Pfam" id="PF03188">
    <property type="entry name" value="Cytochrom_B561"/>
    <property type="match status" value="1"/>
</dbReference>
<dbReference type="OrthoDB" id="530877at2759"/>
<comment type="caution">
    <text evidence="12">The sequence shown here is derived from an EMBL/GenBank/DDBJ whole genome shotgun (WGS) entry which is preliminary data.</text>
</comment>
<dbReference type="InterPro" id="IPR005018">
    <property type="entry name" value="DOMON_domain"/>
</dbReference>
<keyword evidence="4" id="KW-0732">Signal</keyword>
<feature type="domain" description="DOMON" evidence="10">
    <location>
        <begin position="162"/>
        <end position="289"/>
    </location>
</feature>
<keyword evidence="5" id="KW-0249">Electron transport</keyword>
<evidence type="ECO:0000256" key="5">
    <source>
        <dbReference type="ARBA" id="ARBA00022982"/>
    </source>
</evidence>
<dbReference type="EMBL" id="CAJHUC010000464">
    <property type="protein sequence ID" value="CAD7696345.1"/>
    <property type="molecule type" value="Genomic_DNA"/>
</dbReference>
<dbReference type="CDD" id="cd09631">
    <property type="entry name" value="DOMON_DOH"/>
    <property type="match status" value="1"/>
</dbReference>
<dbReference type="PANTHER" id="PTHR23130">
    <property type="entry name" value="CYTOCHROME B561 AND DOMON DOMAIN-CONTAINING PROTEIN"/>
    <property type="match status" value="1"/>
</dbReference>
<dbReference type="Gene3D" id="1.20.120.1770">
    <property type="match status" value="1"/>
</dbReference>
<keyword evidence="6 9" id="KW-1133">Transmembrane helix</keyword>
<evidence type="ECO:0000313" key="12">
    <source>
        <dbReference type="EMBL" id="CAD7696345.1"/>
    </source>
</evidence>
<evidence type="ECO:0000259" key="10">
    <source>
        <dbReference type="PROSITE" id="PS50836"/>
    </source>
</evidence>
<feature type="region of interest" description="Disordered" evidence="8">
    <location>
        <begin position="95"/>
        <end position="149"/>
    </location>
</feature>
<dbReference type="SMART" id="SM00665">
    <property type="entry name" value="B561"/>
    <property type="match status" value="1"/>
</dbReference>
<feature type="transmembrane region" description="Helical" evidence="9">
    <location>
        <begin position="463"/>
        <end position="484"/>
    </location>
</feature>
<dbReference type="GO" id="GO:0016020">
    <property type="term" value="C:membrane"/>
    <property type="evidence" value="ECO:0007669"/>
    <property type="project" value="UniProtKB-SubCell"/>
</dbReference>
<keyword evidence="3 9" id="KW-0812">Transmembrane</keyword>
<evidence type="ECO:0000256" key="6">
    <source>
        <dbReference type="ARBA" id="ARBA00022989"/>
    </source>
</evidence>
<feature type="domain" description="Cytochrome b561" evidence="11">
    <location>
        <begin position="287"/>
        <end position="488"/>
    </location>
</feature>
<evidence type="ECO:0000256" key="1">
    <source>
        <dbReference type="ARBA" id="ARBA00004370"/>
    </source>
</evidence>
<proteinExistence type="predicted"/>
<feature type="region of interest" description="Disordered" evidence="8">
    <location>
        <begin position="506"/>
        <end position="526"/>
    </location>
</feature>
<evidence type="ECO:0000256" key="4">
    <source>
        <dbReference type="ARBA" id="ARBA00022729"/>
    </source>
</evidence>
<feature type="transmembrane region" description="Helical" evidence="9">
    <location>
        <begin position="395"/>
        <end position="414"/>
    </location>
</feature>
<comment type="subcellular location">
    <subcellularLocation>
        <location evidence="1">Membrane</location>
    </subcellularLocation>
</comment>
<reference evidence="12" key="1">
    <citation type="submission" date="2020-12" db="EMBL/GenBank/DDBJ databases">
        <authorList>
            <person name="Iha C."/>
        </authorList>
    </citation>
    <scope>NUCLEOTIDE SEQUENCE</scope>
</reference>
<evidence type="ECO:0000256" key="9">
    <source>
        <dbReference type="SAM" id="Phobius"/>
    </source>
</evidence>
<evidence type="ECO:0000256" key="3">
    <source>
        <dbReference type="ARBA" id="ARBA00022692"/>
    </source>
</evidence>
<keyword evidence="13" id="KW-1185">Reference proteome</keyword>
<evidence type="ECO:0000256" key="8">
    <source>
        <dbReference type="SAM" id="MobiDB-lite"/>
    </source>
</evidence>
<evidence type="ECO:0008006" key="14">
    <source>
        <dbReference type="Google" id="ProtNLM"/>
    </source>
</evidence>
<keyword evidence="2" id="KW-0813">Transport</keyword>
<accession>A0A8S1INP0</accession>